<accession>A0A9D1YBP3</accession>
<dbReference type="GO" id="GO:0016747">
    <property type="term" value="F:acyltransferase activity, transferring groups other than amino-acyl groups"/>
    <property type="evidence" value="ECO:0007669"/>
    <property type="project" value="InterPro"/>
</dbReference>
<dbReference type="InterPro" id="IPR016181">
    <property type="entry name" value="Acyl_CoA_acyltransferase"/>
</dbReference>
<dbReference type="EMBL" id="DXDU01000012">
    <property type="protein sequence ID" value="HIY25732.1"/>
    <property type="molecule type" value="Genomic_DNA"/>
</dbReference>
<dbReference type="AlphaFoldDB" id="A0A9D1YBP3"/>
<comment type="caution">
    <text evidence="2">The sequence shown here is derived from an EMBL/GenBank/DDBJ whole genome shotgun (WGS) entry which is preliminary data.</text>
</comment>
<feature type="domain" description="N-acetyltransferase" evidence="1">
    <location>
        <begin position="115"/>
        <end position="244"/>
    </location>
</feature>
<name>A0A9D1YBP3_9FIRM</name>
<sequence>MIRLVEKEEQQRRLLALCEKTAFGCKIASLALAYGFDKGFACFWLDDQDQVVYCLADGVMLLSGTVVQEEQARSFLRAVGPQEVFCAVRNAEALGLAPLETGAVLKKLSAPGAKAPEPEGEPGGIREIYGLLEDVGMAPEFEPFYLDLSHKLRHGQAWASTRRDGQGLTGCALVSAVTKGSVVLSAVAVREDCRRQGLGSALVKEAEGAFPGKTVYVFREQGKNKEFYWGLGYLRADTWVRSQL</sequence>
<reference evidence="2" key="1">
    <citation type="journal article" date="2021" name="PeerJ">
        <title>Extensive microbial diversity within the chicken gut microbiome revealed by metagenomics and culture.</title>
        <authorList>
            <person name="Gilroy R."/>
            <person name="Ravi A."/>
            <person name="Getino M."/>
            <person name="Pursley I."/>
            <person name="Horton D.L."/>
            <person name="Alikhan N.F."/>
            <person name="Baker D."/>
            <person name="Gharbi K."/>
            <person name="Hall N."/>
            <person name="Watson M."/>
            <person name="Adriaenssens E.M."/>
            <person name="Foster-Nyarko E."/>
            <person name="Jarju S."/>
            <person name="Secka A."/>
            <person name="Antonio M."/>
            <person name="Oren A."/>
            <person name="Chaudhuri R.R."/>
            <person name="La Ragione R."/>
            <person name="Hildebrand F."/>
            <person name="Pallen M.J."/>
        </authorList>
    </citation>
    <scope>NUCLEOTIDE SEQUENCE</scope>
    <source>
        <strain evidence="2">1282</strain>
    </source>
</reference>
<organism evidence="2 3">
    <name type="scientific">Candidatus Acutalibacter pullistercoris</name>
    <dbReference type="NCBI Taxonomy" id="2838418"/>
    <lineage>
        <taxon>Bacteria</taxon>
        <taxon>Bacillati</taxon>
        <taxon>Bacillota</taxon>
        <taxon>Clostridia</taxon>
        <taxon>Eubacteriales</taxon>
        <taxon>Acutalibacteraceae</taxon>
        <taxon>Acutalibacter</taxon>
    </lineage>
</organism>
<dbReference type="Proteomes" id="UP000823915">
    <property type="component" value="Unassembled WGS sequence"/>
</dbReference>
<evidence type="ECO:0000259" key="1">
    <source>
        <dbReference type="PROSITE" id="PS51186"/>
    </source>
</evidence>
<evidence type="ECO:0000313" key="3">
    <source>
        <dbReference type="Proteomes" id="UP000823915"/>
    </source>
</evidence>
<reference evidence="2" key="2">
    <citation type="submission" date="2021-04" db="EMBL/GenBank/DDBJ databases">
        <authorList>
            <person name="Gilroy R."/>
        </authorList>
    </citation>
    <scope>NUCLEOTIDE SEQUENCE</scope>
    <source>
        <strain evidence="2">1282</strain>
    </source>
</reference>
<evidence type="ECO:0000313" key="2">
    <source>
        <dbReference type="EMBL" id="HIY25732.1"/>
    </source>
</evidence>
<dbReference type="PROSITE" id="PS51186">
    <property type="entry name" value="GNAT"/>
    <property type="match status" value="1"/>
</dbReference>
<protein>
    <submittedName>
        <fullName evidence="2">GNAT family N-acetyltransferase</fullName>
    </submittedName>
</protein>
<proteinExistence type="predicted"/>
<dbReference type="InterPro" id="IPR000182">
    <property type="entry name" value="GNAT_dom"/>
</dbReference>
<dbReference type="Gene3D" id="3.40.630.30">
    <property type="match status" value="1"/>
</dbReference>
<dbReference type="Pfam" id="PF00583">
    <property type="entry name" value="Acetyltransf_1"/>
    <property type="match status" value="1"/>
</dbReference>
<dbReference type="CDD" id="cd04301">
    <property type="entry name" value="NAT_SF"/>
    <property type="match status" value="1"/>
</dbReference>
<gene>
    <name evidence="2" type="ORF">H9838_00985</name>
</gene>
<dbReference type="SUPFAM" id="SSF55729">
    <property type="entry name" value="Acyl-CoA N-acyltransferases (Nat)"/>
    <property type="match status" value="1"/>
</dbReference>